<gene>
    <name evidence="10" type="ORF">GCM10023188_45730</name>
</gene>
<keyword evidence="7 8" id="KW-0472">Membrane</keyword>
<feature type="transmembrane region" description="Helical" evidence="8">
    <location>
        <begin position="318"/>
        <end position="337"/>
    </location>
</feature>
<dbReference type="EMBL" id="BAABHC010000039">
    <property type="protein sequence ID" value="GAA4444145.1"/>
    <property type="molecule type" value="Genomic_DNA"/>
</dbReference>
<feature type="transmembrane region" description="Helical" evidence="8">
    <location>
        <begin position="349"/>
        <end position="366"/>
    </location>
</feature>
<dbReference type="InterPro" id="IPR050297">
    <property type="entry name" value="LipidA_mod_glycosyltrf_83"/>
</dbReference>
<feature type="transmembrane region" description="Helical" evidence="8">
    <location>
        <begin position="208"/>
        <end position="228"/>
    </location>
</feature>
<keyword evidence="4" id="KW-0808">Transferase</keyword>
<evidence type="ECO:0000256" key="5">
    <source>
        <dbReference type="ARBA" id="ARBA00022692"/>
    </source>
</evidence>
<evidence type="ECO:0000256" key="4">
    <source>
        <dbReference type="ARBA" id="ARBA00022679"/>
    </source>
</evidence>
<feature type="transmembrane region" description="Helical" evidence="8">
    <location>
        <begin position="168"/>
        <end position="196"/>
    </location>
</feature>
<evidence type="ECO:0000256" key="1">
    <source>
        <dbReference type="ARBA" id="ARBA00004651"/>
    </source>
</evidence>
<feature type="transmembrane region" description="Helical" evidence="8">
    <location>
        <begin position="261"/>
        <end position="283"/>
    </location>
</feature>
<organism evidence="10 11">
    <name type="scientific">Pontibacter saemangeumensis</name>
    <dbReference type="NCBI Taxonomy" id="1084525"/>
    <lineage>
        <taxon>Bacteria</taxon>
        <taxon>Pseudomonadati</taxon>
        <taxon>Bacteroidota</taxon>
        <taxon>Cytophagia</taxon>
        <taxon>Cytophagales</taxon>
        <taxon>Hymenobacteraceae</taxon>
        <taxon>Pontibacter</taxon>
    </lineage>
</organism>
<reference evidence="11" key="1">
    <citation type="journal article" date="2019" name="Int. J. Syst. Evol. Microbiol.">
        <title>The Global Catalogue of Microorganisms (GCM) 10K type strain sequencing project: providing services to taxonomists for standard genome sequencing and annotation.</title>
        <authorList>
            <consortium name="The Broad Institute Genomics Platform"/>
            <consortium name="The Broad Institute Genome Sequencing Center for Infectious Disease"/>
            <person name="Wu L."/>
            <person name="Ma J."/>
        </authorList>
    </citation>
    <scope>NUCLEOTIDE SEQUENCE [LARGE SCALE GENOMIC DNA]</scope>
    <source>
        <strain evidence="11">JCM 17926</strain>
    </source>
</reference>
<evidence type="ECO:0000259" key="9">
    <source>
        <dbReference type="Pfam" id="PF02366"/>
    </source>
</evidence>
<keyword evidence="6 8" id="KW-1133">Transmembrane helix</keyword>
<comment type="caution">
    <text evidence="10">The sequence shown here is derived from an EMBL/GenBank/DDBJ whole genome shotgun (WGS) entry which is preliminary data.</text>
</comment>
<feature type="transmembrane region" description="Helical" evidence="8">
    <location>
        <begin position="295"/>
        <end position="312"/>
    </location>
</feature>
<keyword evidence="3" id="KW-0328">Glycosyltransferase</keyword>
<keyword evidence="11" id="KW-1185">Reference proteome</keyword>
<evidence type="ECO:0000313" key="10">
    <source>
        <dbReference type="EMBL" id="GAA4444145.1"/>
    </source>
</evidence>
<accession>A0ABP8M4U5</accession>
<feature type="transmembrane region" description="Helical" evidence="8">
    <location>
        <begin position="91"/>
        <end position="112"/>
    </location>
</feature>
<proteinExistence type="predicted"/>
<protein>
    <submittedName>
        <fullName evidence="10">Glycosyltransferase family 39 protein</fullName>
    </submittedName>
</protein>
<evidence type="ECO:0000256" key="6">
    <source>
        <dbReference type="ARBA" id="ARBA00022989"/>
    </source>
</evidence>
<feature type="transmembrane region" description="Helical" evidence="8">
    <location>
        <begin position="372"/>
        <end position="390"/>
    </location>
</feature>
<feature type="transmembrane region" description="Helical" evidence="8">
    <location>
        <begin position="12"/>
        <end position="34"/>
    </location>
</feature>
<sequence length="543" mass="61648">MLQPNSLRSSQLLYALLSVLFLLLLYNAGGWGVIETSEARYAEISREMLRGGDWLHPRLLGIQHFHKPPVTYMVSATGMALFGVDAFGARFFLQVSLVLQALLVYLIGNLLFRNSKQALIAVVIYSTMPAVLISARNLTTDSFLTTFELAAIYAWLRYKYRSDAGWLYFFYLLLALAFLTKGPVGLIFPVLVAIGYRPKPAPDRRPSTWHHVPAAGLFLLVGASWYLYLMIEDARFFDYFFLKHTVQRYANPEAFGRSKPWWFYLVLAPAMSLPWAAILAVNYRRLKMLLPAQKRLFILWLLVPLVFFSFSGSKLILYILPLFAGLALLVSWLLVNLPADATRKAAKGSILFFAALTVALLLAPVLPVGIALPWAALLFPALTLLGLFLLRRSGMPDLNRLLLSSLVFTLPLLPYATHLLGSNPSLTNGSRPVAAIIKANQLQGRNILVYDKLLPSLAFELDRQIISLHDESSSLERETQFERDAKWRTQLLRLRQPDDLARLRTLLQQRPVLVVRNKLPTERAWMLQYFKQQQQAGKWTVYY</sequence>
<feature type="transmembrane region" description="Helical" evidence="8">
    <location>
        <begin position="119"/>
        <end position="138"/>
    </location>
</feature>
<dbReference type="PANTHER" id="PTHR33908:SF3">
    <property type="entry name" value="UNDECAPRENYL PHOSPHATE-ALPHA-4-AMINO-4-DEOXY-L-ARABINOSE ARABINOSYL TRANSFERASE"/>
    <property type="match status" value="1"/>
</dbReference>
<comment type="subcellular location">
    <subcellularLocation>
        <location evidence="1">Cell membrane</location>
        <topology evidence="1">Multi-pass membrane protein</topology>
    </subcellularLocation>
</comment>
<feature type="domain" description="ArnT-like N-terminal" evidence="9">
    <location>
        <begin position="14"/>
        <end position="239"/>
    </location>
</feature>
<evidence type="ECO:0000256" key="2">
    <source>
        <dbReference type="ARBA" id="ARBA00022475"/>
    </source>
</evidence>
<keyword evidence="2" id="KW-1003">Cell membrane</keyword>
<name>A0ABP8M4U5_9BACT</name>
<evidence type="ECO:0000256" key="7">
    <source>
        <dbReference type="ARBA" id="ARBA00023136"/>
    </source>
</evidence>
<dbReference type="InterPro" id="IPR003342">
    <property type="entry name" value="ArnT-like_N"/>
</dbReference>
<dbReference type="PANTHER" id="PTHR33908">
    <property type="entry name" value="MANNOSYLTRANSFERASE YKCB-RELATED"/>
    <property type="match status" value="1"/>
</dbReference>
<dbReference type="RefSeq" id="WP_345162822.1">
    <property type="nucleotide sequence ID" value="NZ_BAABHC010000039.1"/>
</dbReference>
<dbReference type="Proteomes" id="UP001500552">
    <property type="component" value="Unassembled WGS sequence"/>
</dbReference>
<feature type="transmembrane region" description="Helical" evidence="8">
    <location>
        <begin position="402"/>
        <end position="421"/>
    </location>
</feature>
<evidence type="ECO:0000256" key="3">
    <source>
        <dbReference type="ARBA" id="ARBA00022676"/>
    </source>
</evidence>
<dbReference type="Pfam" id="PF02366">
    <property type="entry name" value="PMT"/>
    <property type="match status" value="1"/>
</dbReference>
<keyword evidence="5 8" id="KW-0812">Transmembrane</keyword>
<evidence type="ECO:0000313" key="11">
    <source>
        <dbReference type="Proteomes" id="UP001500552"/>
    </source>
</evidence>
<evidence type="ECO:0000256" key="8">
    <source>
        <dbReference type="SAM" id="Phobius"/>
    </source>
</evidence>